<feature type="transmembrane region" description="Helical" evidence="5">
    <location>
        <begin position="68"/>
        <end position="89"/>
    </location>
</feature>
<evidence type="ECO:0000256" key="1">
    <source>
        <dbReference type="ARBA" id="ARBA00004141"/>
    </source>
</evidence>
<dbReference type="EMBL" id="SHLC01000001">
    <property type="protein sequence ID" value="RZU64377.1"/>
    <property type="molecule type" value="Genomic_DNA"/>
</dbReference>
<evidence type="ECO:0000256" key="4">
    <source>
        <dbReference type="ARBA" id="ARBA00023136"/>
    </source>
</evidence>
<evidence type="ECO:0000256" key="5">
    <source>
        <dbReference type="SAM" id="Phobius"/>
    </source>
</evidence>
<evidence type="ECO:0000313" key="8">
    <source>
        <dbReference type="Proteomes" id="UP000291483"/>
    </source>
</evidence>
<feature type="transmembrane region" description="Helical" evidence="5">
    <location>
        <begin position="124"/>
        <end position="145"/>
    </location>
</feature>
<comment type="subcellular location">
    <subcellularLocation>
        <location evidence="1">Membrane</location>
        <topology evidence="1">Multi-pass membrane protein</topology>
    </subcellularLocation>
</comment>
<reference evidence="7 8" key="1">
    <citation type="submission" date="2019-02" db="EMBL/GenBank/DDBJ databases">
        <title>Sequencing the genomes of 1000 actinobacteria strains.</title>
        <authorList>
            <person name="Klenk H.-P."/>
        </authorList>
    </citation>
    <scope>NUCLEOTIDE SEQUENCE [LARGE SCALE GENOMIC DNA]</scope>
    <source>
        <strain evidence="7 8">DSM 18319</strain>
    </source>
</reference>
<evidence type="ECO:0000256" key="2">
    <source>
        <dbReference type="ARBA" id="ARBA00022692"/>
    </source>
</evidence>
<protein>
    <submittedName>
        <fullName evidence="7">Putative RDD family membrane protein YckC</fullName>
    </submittedName>
</protein>
<feature type="domain" description="RDD" evidence="6">
    <location>
        <begin position="30"/>
        <end position="158"/>
    </location>
</feature>
<dbReference type="RefSeq" id="WP_130504887.1">
    <property type="nucleotide sequence ID" value="NZ_SHLC01000001.1"/>
</dbReference>
<dbReference type="OrthoDB" id="9787732at2"/>
<name>A0A4Q8AIT9_9MICO</name>
<gene>
    <name evidence="7" type="ORF">EV379_0672</name>
</gene>
<evidence type="ECO:0000313" key="7">
    <source>
        <dbReference type="EMBL" id="RZU64377.1"/>
    </source>
</evidence>
<dbReference type="InterPro" id="IPR010432">
    <property type="entry name" value="RDD"/>
</dbReference>
<dbReference type="PANTHER" id="PTHR38480">
    <property type="entry name" value="SLR0254 PROTEIN"/>
    <property type="match status" value="1"/>
</dbReference>
<feature type="transmembrane region" description="Helical" evidence="5">
    <location>
        <begin position="43"/>
        <end position="62"/>
    </location>
</feature>
<proteinExistence type="predicted"/>
<keyword evidence="2 5" id="KW-0812">Transmembrane</keyword>
<dbReference type="AlphaFoldDB" id="A0A4Q8AIT9"/>
<organism evidence="7 8">
    <name type="scientific">Microterricola gilva</name>
    <dbReference type="NCBI Taxonomy" id="393267"/>
    <lineage>
        <taxon>Bacteria</taxon>
        <taxon>Bacillati</taxon>
        <taxon>Actinomycetota</taxon>
        <taxon>Actinomycetes</taxon>
        <taxon>Micrococcales</taxon>
        <taxon>Microbacteriaceae</taxon>
        <taxon>Microterricola</taxon>
    </lineage>
</organism>
<accession>A0A4Q8AIT9</accession>
<dbReference type="Pfam" id="PF06271">
    <property type="entry name" value="RDD"/>
    <property type="match status" value="1"/>
</dbReference>
<comment type="caution">
    <text evidence="7">The sequence shown here is derived from an EMBL/GenBank/DDBJ whole genome shotgun (WGS) entry which is preliminary data.</text>
</comment>
<evidence type="ECO:0000259" key="6">
    <source>
        <dbReference type="Pfam" id="PF06271"/>
    </source>
</evidence>
<sequence>MVEPSALSEQHPDADTVFTGEAVALDVRPASVMIRAAGAMIDAVVYLGGFALLAWIVAAAAGDGMDQSMATALSIIGLVTALVIAPTIVETASGGRSLGKLAIGARIVRDDGGAIAMRHAFVRALLGVLEIYMTLGGLAAMVALLNAQGKRLGDILAGTHSQMERVPRYTAPVYGVPQPLLAWAELADVATLPDRLQRRIAQFLQQAPRLSDAARTRLAGELAREASVYVSPLPQIEPELFLAGVVAMRRERDAAALELSRQRLARLDPVLTSLPHGYPER</sequence>
<keyword evidence="4 5" id="KW-0472">Membrane</keyword>
<evidence type="ECO:0000256" key="3">
    <source>
        <dbReference type="ARBA" id="ARBA00022989"/>
    </source>
</evidence>
<keyword evidence="8" id="KW-1185">Reference proteome</keyword>
<dbReference type="Proteomes" id="UP000291483">
    <property type="component" value="Unassembled WGS sequence"/>
</dbReference>
<keyword evidence="3 5" id="KW-1133">Transmembrane helix</keyword>
<dbReference type="PANTHER" id="PTHR38480:SF1">
    <property type="entry name" value="SLR0254 PROTEIN"/>
    <property type="match status" value="1"/>
</dbReference>
<dbReference type="GO" id="GO:0016020">
    <property type="term" value="C:membrane"/>
    <property type="evidence" value="ECO:0007669"/>
    <property type="project" value="UniProtKB-SubCell"/>
</dbReference>